<sequence>MSGRKIFVGSLPDGVSEATLRSTFQSYGQIEDGTDTYIKQGCEPGRQWAFITFATAEQAMSAKEQCDRALTFPGMDRPCDVMVARTESGDVWPALRRRWRRWILAPATGRACGGRGPQEDLRGVAAGRHDGGAAADRVLQVWRDHRHVPQGGPGCEPGRQWAFVTFSSGHEAQLAKVSTDRLLFMPGAARPCEVTLARNQGMYGQGQERWAPFSCRRTRAGCSWAEEDLRWLPSGRLFGARCCGRSLAPSGTSPRCFSSRGASQGASGPSSRSPRPSRPRTRRRRLTASCSSPGPRRRARSCSRKTRACTGRTLLVGKAEAVAVTTRSRRGWSPSGSSDDGRVRRQEWRRVWQGRWRLWKGASGAASSAHHVEPAPLEVSARARRVGTDPGCASGCRDFAPRPYIFTSAPWASPPTSSALDIGAMPDEKKEKKERTDGPSRADLRTQQPELEHERKRMAELLEPADQSDIADLRQHINETKQEFMGALAKVEESMGALSKSIKRGWESMDHKLESRLTAFDERHSAQEARIDVMEAQIRSLQAALDVVKSDNPVPPPTSINFDREIDHSILIFRTKLSSTQSDVLASLQGWLQRANLDPTEYEMESEPTTTKHIMRIKGSRPYGARKVQQALGALRKANNEWERFSVLSAGSQQQQEIFIPPDKNQEPAISFSNENLAYFGISKPALSDAIKVWRATKDPIISPILSSMTEIDTPDPAHYNKDLGTLNTIDRIPVSFPGWVCNQVHISGQVVEYPEVLSSKGISDHARLVVEIARSFPIPARSSVREPISVTFRRPLSEAFRGTWTPRCTPLQNVRTFTFAANELMFAFMFEGGIIQGCPASGALYAIAPRAFLADVDKILTPGAATGFMGSLELVRMTSGQHYTRWLIFVD</sequence>
<evidence type="ECO:0000313" key="6">
    <source>
        <dbReference type="Proteomes" id="UP001189429"/>
    </source>
</evidence>
<dbReference type="SUPFAM" id="SSF54928">
    <property type="entry name" value="RNA-binding domain, RBD"/>
    <property type="match status" value="1"/>
</dbReference>
<evidence type="ECO:0000256" key="1">
    <source>
        <dbReference type="PROSITE-ProRule" id="PRU00176"/>
    </source>
</evidence>
<dbReference type="Gene3D" id="3.30.70.330">
    <property type="match status" value="1"/>
</dbReference>
<evidence type="ECO:0000259" key="4">
    <source>
        <dbReference type="PROSITE" id="PS50102"/>
    </source>
</evidence>
<reference evidence="5" key="1">
    <citation type="submission" date="2023-10" db="EMBL/GenBank/DDBJ databases">
        <authorList>
            <person name="Chen Y."/>
            <person name="Shah S."/>
            <person name="Dougan E. K."/>
            <person name="Thang M."/>
            <person name="Chan C."/>
        </authorList>
    </citation>
    <scope>NUCLEOTIDE SEQUENCE [LARGE SCALE GENOMIC DNA]</scope>
</reference>
<dbReference type="SMART" id="SM00360">
    <property type="entry name" value="RRM"/>
    <property type="match status" value="1"/>
</dbReference>
<evidence type="ECO:0000256" key="2">
    <source>
        <dbReference type="SAM" id="Coils"/>
    </source>
</evidence>
<feature type="compositionally biased region" description="Basic residues" evidence="3">
    <location>
        <begin position="275"/>
        <end position="286"/>
    </location>
</feature>
<feature type="compositionally biased region" description="Basic residues" evidence="3">
    <location>
        <begin position="295"/>
        <end position="305"/>
    </location>
</feature>
<feature type="compositionally biased region" description="Low complexity" evidence="3">
    <location>
        <begin position="258"/>
        <end position="274"/>
    </location>
</feature>
<dbReference type="InterPro" id="IPR012677">
    <property type="entry name" value="Nucleotide-bd_a/b_plait_sf"/>
</dbReference>
<gene>
    <name evidence="5" type="ORF">PCOR1329_LOCUS14028</name>
</gene>
<proteinExistence type="predicted"/>
<feature type="domain" description="RRM" evidence="4">
    <location>
        <begin position="4"/>
        <end position="86"/>
    </location>
</feature>
<feature type="compositionally biased region" description="Basic and acidic residues" evidence="3">
    <location>
        <begin position="426"/>
        <end position="451"/>
    </location>
</feature>
<dbReference type="EMBL" id="CAUYUJ010004169">
    <property type="protein sequence ID" value="CAK0808414.1"/>
    <property type="molecule type" value="Genomic_DNA"/>
</dbReference>
<evidence type="ECO:0000256" key="3">
    <source>
        <dbReference type="SAM" id="MobiDB-lite"/>
    </source>
</evidence>
<dbReference type="InterPro" id="IPR035979">
    <property type="entry name" value="RBD_domain_sf"/>
</dbReference>
<organism evidence="5 6">
    <name type="scientific">Prorocentrum cordatum</name>
    <dbReference type="NCBI Taxonomy" id="2364126"/>
    <lineage>
        <taxon>Eukaryota</taxon>
        <taxon>Sar</taxon>
        <taxon>Alveolata</taxon>
        <taxon>Dinophyceae</taxon>
        <taxon>Prorocentrales</taxon>
        <taxon>Prorocentraceae</taxon>
        <taxon>Prorocentrum</taxon>
    </lineage>
</organism>
<feature type="region of interest" description="Disordered" evidence="3">
    <location>
        <begin position="414"/>
        <end position="451"/>
    </location>
</feature>
<name>A0ABN9QQB8_9DINO</name>
<evidence type="ECO:0000313" key="5">
    <source>
        <dbReference type="EMBL" id="CAK0808414.1"/>
    </source>
</evidence>
<dbReference type="InterPro" id="IPR000504">
    <property type="entry name" value="RRM_dom"/>
</dbReference>
<feature type="coiled-coil region" evidence="2">
    <location>
        <begin position="524"/>
        <end position="551"/>
    </location>
</feature>
<protein>
    <recommendedName>
        <fullName evidence="4">RRM domain-containing protein</fullName>
    </recommendedName>
</protein>
<dbReference type="Pfam" id="PF00076">
    <property type="entry name" value="RRM_1"/>
    <property type="match status" value="1"/>
</dbReference>
<feature type="region of interest" description="Disordered" evidence="3">
    <location>
        <begin position="249"/>
        <end position="305"/>
    </location>
</feature>
<dbReference type="Proteomes" id="UP001189429">
    <property type="component" value="Unassembled WGS sequence"/>
</dbReference>
<keyword evidence="2" id="KW-0175">Coiled coil</keyword>
<accession>A0ABN9QQB8</accession>
<keyword evidence="1" id="KW-0694">RNA-binding</keyword>
<comment type="caution">
    <text evidence="5">The sequence shown here is derived from an EMBL/GenBank/DDBJ whole genome shotgun (WGS) entry which is preliminary data.</text>
</comment>
<dbReference type="PROSITE" id="PS50102">
    <property type="entry name" value="RRM"/>
    <property type="match status" value="1"/>
</dbReference>
<keyword evidence="6" id="KW-1185">Reference proteome</keyword>